<dbReference type="EC" id="3.1.3.16" evidence="3"/>
<feature type="region of interest" description="Disordered" evidence="1">
    <location>
        <begin position="243"/>
        <end position="273"/>
    </location>
</feature>
<comment type="caution">
    <text evidence="3">The sequence shown here is derived from an EMBL/GenBank/DDBJ whole genome shotgun (WGS) entry which is preliminary data.</text>
</comment>
<dbReference type="CDD" id="cd00143">
    <property type="entry name" value="PP2Cc"/>
    <property type="match status" value="1"/>
</dbReference>
<gene>
    <name evidence="3" type="ORF">ACFQ3U_16095</name>
</gene>
<keyword evidence="4" id="KW-1185">Reference proteome</keyword>
<dbReference type="Proteomes" id="UP001597181">
    <property type="component" value="Unassembled WGS sequence"/>
</dbReference>
<dbReference type="Pfam" id="PF13672">
    <property type="entry name" value="PP2C_2"/>
    <property type="match status" value="1"/>
</dbReference>
<evidence type="ECO:0000313" key="4">
    <source>
        <dbReference type="Proteomes" id="UP001597181"/>
    </source>
</evidence>
<dbReference type="InterPro" id="IPR015655">
    <property type="entry name" value="PP2C"/>
</dbReference>
<evidence type="ECO:0000256" key="1">
    <source>
        <dbReference type="SAM" id="MobiDB-lite"/>
    </source>
</evidence>
<dbReference type="RefSeq" id="WP_343962323.1">
    <property type="nucleotide sequence ID" value="NZ_BAAAKZ010000016.1"/>
</dbReference>
<dbReference type="InterPro" id="IPR036457">
    <property type="entry name" value="PPM-type-like_dom_sf"/>
</dbReference>
<organism evidence="3 4">
    <name type="scientific">Leucobacter albus</name>
    <dbReference type="NCBI Taxonomy" id="272210"/>
    <lineage>
        <taxon>Bacteria</taxon>
        <taxon>Bacillati</taxon>
        <taxon>Actinomycetota</taxon>
        <taxon>Actinomycetes</taxon>
        <taxon>Micrococcales</taxon>
        <taxon>Microbacteriaceae</taxon>
        <taxon>Leucobacter</taxon>
    </lineage>
</organism>
<dbReference type="GO" id="GO:0004722">
    <property type="term" value="F:protein serine/threonine phosphatase activity"/>
    <property type="evidence" value="ECO:0007669"/>
    <property type="project" value="UniProtKB-EC"/>
</dbReference>
<keyword evidence="3" id="KW-0378">Hydrolase</keyword>
<reference evidence="4" key="1">
    <citation type="journal article" date="2019" name="Int. J. Syst. Evol. Microbiol.">
        <title>The Global Catalogue of Microorganisms (GCM) 10K type strain sequencing project: providing services to taxonomists for standard genome sequencing and annotation.</title>
        <authorList>
            <consortium name="The Broad Institute Genomics Platform"/>
            <consortium name="The Broad Institute Genome Sequencing Center for Infectious Disease"/>
            <person name="Wu L."/>
            <person name="Ma J."/>
        </authorList>
    </citation>
    <scope>NUCLEOTIDE SEQUENCE [LARGE SCALE GENOMIC DNA]</scope>
    <source>
        <strain evidence="4">CCUG 50213</strain>
    </source>
</reference>
<dbReference type="Gene3D" id="3.60.40.10">
    <property type="entry name" value="PPM-type phosphatase domain"/>
    <property type="match status" value="1"/>
</dbReference>
<sequence>MMRGVELDFAVVSDVGQKRAVNEDSALASTPAFLVADGMGGHEAGDLASQAAIGAFAERIEPGRPSSVPEVSAALDAARAAVAQVAAGREKGAGCTLTGAVLVESEGELAWLVLNVGDSRVYLHRGAELQQLTVDHSLRDEVGPAHLGARPPRNIITRALGSADTTADSWLLPVETGARLLICSDGLTTELADEELRASLTMGGRAEAVAEELVRRANEAGGRDNVTVIIVDTVGGGRAWHLPAEHPSVGETDGDDTLTATVPRRRTPGEVAR</sequence>
<name>A0ABW3TSX5_9MICO</name>
<dbReference type="InterPro" id="IPR001932">
    <property type="entry name" value="PPM-type_phosphatase-like_dom"/>
</dbReference>
<protein>
    <submittedName>
        <fullName evidence="3">PP2C family protein-serine/threonine phosphatase</fullName>
        <ecNumber evidence="3">3.1.3.16</ecNumber>
    </submittedName>
</protein>
<accession>A0ABW3TSX5</accession>
<dbReference type="EMBL" id="JBHTLY010000013">
    <property type="protein sequence ID" value="MFD1203414.1"/>
    <property type="molecule type" value="Genomic_DNA"/>
</dbReference>
<dbReference type="PROSITE" id="PS51746">
    <property type="entry name" value="PPM_2"/>
    <property type="match status" value="1"/>
</dbReference>
<evidence type="ECO:0000313" key="3">
    <source>
        <dbReference type="EMBL" id="MFD1203414.1"/>
    </source>
</evidence>
<evidence type="ECO:0000259" key="2">
    <source>
        <dbReference type="PROSITE" id="PS51746"/>
    </source>
</evidence>
<dbReference type="SMART" id="SM00332">
    <property type="entry name" value="PP2Cc"/>
    <property type="match status" value="1"/>
</dbReference>
<dbReference type="PANTHER" id="PTHR47992">
    <property type="entry name" value="PROTEIN PHOSPHATASE"/>
    <property type="match status" value="1"/>
</dbReference>
<proteinExistence type="predicted"/>
<dbReference type="SUPFAM" id="SSF81606">
    <property type="entry name" value="PP2C-like"/>
    <property type="match status" value="1"/>
</dbReference>
<dbReference type="SMART" id="SM00331">
    <property type="entry name" value="PP2C_SIG"/>
    <property type="match status" value="1"/>
</dbReference>
<feature type="domain" description="PPM-type phosphatase" evidence="2">
    <location>
        <begin position="8"/>
        <end position="233"/>
    </location>
</feature>